<comment type="caution">
    <text evidence="15">The sequence shown here is derived from an EMBL/GenBank/DDBJ whole genome shotgun (WGS) entry which is preliminary data.</text>
</comment>
<dbReference type="Pfam" id="PF07715">
    <property type="entry name" value="Plug"/>
    <property type="match status" value="1"/>
</dbReference>
<evidence type="ECO:0000256" key="9">
    <source>
        <dbReference type="ARBA" id="ARBA00023237"/>
    </source>
</evidence>
<keyword evidence="4" id="KW-0406">Ion transport</keyword>
<dbReference type="Gene3D" id="2.40.170.20">
    <property type="entry name" value="TonB-dependent receptor, beta-barrel domain"/>
    <property type="match status" value="1"/>
</dbReference>
<evidence type="ECO:0000259" key="14">
    <source>
        <dbReference type="SMART" id="SM00965"/>
    </source>
</evidence>
<dbReference type="PANTHER" id="PTHR47234">
    <property type="match status" value="1"/>
</dbReference>
<evidence type="ECO:0000256" key="13">
    <source>
        <dbReference type="SAM" id="SignalP"/>
    </source>
</evidence>
<keyword evidence="3 10" id="KW-1134">Transmembrane beta strand</keyword>
<dbReference type="SMART" id="SM00965">
    <property type="entry name" value="STN"/>
    <property type="match status" value="1"/>
</dbReference>
<dbReference type="InterPro" id="IPR037066">
    <property type="entry name" value="Plug_dom_sf"/>
</dbReference>
<evidence type="ECO:0000256" key="10">
    <source>
        <dbReference type="PROSITE-ProRule" id="PRU01360"/>
    </source>
</evidence>
<dbReference type="Pfam" id="PF00593">
    <property type="entry name" value="TonB_dep_Rec_b-barrel"/>
    <property type="match status" value="1"/>
</dbReference>
<accession>A0ABV7XHV7</accession>
<feature type="domain" description="Secretin/TonB short N-terminal" evidence="14">
    <location>
        <begin position="44"/>
        <end position="95"/>
    </location>
</feature>
<dbReference type="Gene3D" id="2.170.130.10">
    <property type="entry name" value="TonB-dependent receptor, plug domain"/>
    <property type="match status" value="1"/>
</dbReference>
<reference evidence="16" key="1">
    <citation type="journal article" date="2019" name="Int. J. Syst. Evol. Microbiol.">
        <title>The Global Catalogue of Microorganisms (GCM) 10K type strain sequencing project: providing services to taxonomists for standard genome sequencing and annotation.</title>
        <authorList>
            <consortium name="The Broad Institute Genomics Platform"/>
            <consortium name="The Broad Institute Genome Sequencing Center for Infectious Disease"/>
            <person name="Wu L."/>
            <person name="Ma J."/>
        </authorList>
    </citation>
    <scope>NUCLEOTIDE SEQUENCE [LARGE SCALE GENOMIC DNA]</scope>
    <source>
        <strain evidence="16">KCTC 42441</strain>
    </source>
</reference>
<keyword evidence="6" id="KW-0408">Iron</keyword>
<evidence type="ECO:0000256" key="1">
    <source>
        <dbReference type="ARBA" id="ARBA00004571"/>
    </source>
</evidence>
<evidence type="ECO:0000313" key="15">
    <source>
        <dbReference type="EMBL" id="MFC3715070.1"/>
    </source>
</evidence>
<feature type="compositionally biased region" description="Pro residues" evidence="12">
    <location>
        <begin position="105"/>
        <end position="114"/>
    </location>
</feature>
<dbReference type="InterPro" id="IPR000531">
    <property type="entry name" value="Beta-barrel_TonB"/>
</dbReference>
<dbReference type="InterPro" id="IPR036942">
    <property type="entry name" value="Beta-barrel_TonB_sf"/>
</dbReference>
<evidence type="ECO:0000256" key="2">
    <source>
        <dbReference type="ARBA" id="ARBA00022448"/>
    </source>
</evidence>
<dbReference type="InterPro" id="IPR011662">
    <property type="entry name" value="Secretin/TonB_short_N"/>
</dbReference>
<evidence type="ECO:0000256" key="5">
    <source>
        <dbReference type="ARBA" id="ARBA00022692"/>
    </source>
</evidence>
<comment type="similarity">
    <text evidence="10 11">Belongs to the TonB-dependent receptor family.</text>
</comment>
<feature type="chain" id="PRO_5046712899" evidence="13">
    <location>
        <begin position="19"/>
        <end position="1012"/>
    </location>
</feature>
<dbReference type="CDD" id="cd01347">
    <property type="entry name" value="ligand_gated_channel"/>
    <property type="match status" value="1"/>
</dbReference>
<name>A0ABV7XHV7_9GAMM</name>
<feature type="region of interest" description="Disordered" evidence="12">
    <location>
        <begin position="97"/>
        <end position="122"/>
    </location>
</feature>
<keyword evidence="2 10" id="KW-0813">Transport</keyword>
<proteinExistence type="inferred from homology"/>
<keyword evidence="7 11" id="KW-0798">TonB box</keyword>
<dbReference type="Proteomes" id="UP001595705">
    <property type="component" value="Unassembled WGS sequence"/>
</dbReference>
<dbReference type="InterPro" id="IPR039426">
    <property type="entry name" value="TonB-dep_rcpt-like"/>
</dbReference>
<dbReference type="EMBL" id="JBHRYA010000001">
    <property type="protein sequence ID" value="MFC3715070.1"/>
    <property type="molecule type" value="Genomic_DNA"/>
</dbReference>
<dbReference type="PROSITE" id="PS52016">
    <property type="entry name" value="TONB_DEPENDENT_REC_3"/>
    <property type="match status" value="1"/>
</dbReference>
<evidence type="ECO:0000256" key="12">
    <source>
        <dbReference type="SAM" id="MobiDB-lite"/>
    </source>
</evidence>
<feature type="signal peptide" evidence="13">
    <location>
        <begin position="1"/>
        <end position="18"/>
    </location>
</feature>
<organism evidence="15 16">
    <name type="scientific">Luteimonas soli</name>
    <dbReference type="NCBI Taxonomy" id="1648966"/>
    <lineage>
        <taxon>Bacteria</taxon>
        <taxon>Pseudomonadati</taxon>
        <taxon>Pseudomonadota</taxon>
        <taxon>Gammaproteobacteria</taxon>
        <taxon>Lysobacterales</taxon>
        <taxon>Lysobacteraceae</taxon>
        <taxon>Luteimonas</taxon>
    </lineage>
</organism>
<protein>
    <submittedName>
        <fullName evidence="15">TonB-dependent receptor domain-containing protein</fullName>
    </submittedName>
</protein>
<keyword evidence="4" id="KW-0410">Iron transport</keyword>
<dbReference type="Pfam" id="PF07660">
    <property type="entry name" value="STN"/>
    <property type="match status" value="1"/>
</dbReference>
<keyword evidence="15" id="KW-0675">Receptor</keyword>
<evidence type="ECO:0000256" key="4">
    <source>
        <dbReference type="ARBA" id="ARBA00022496"/>
    </source>
</evidence>
<keyword evidence="5 10" id="KW-0812">Transmembrane</keyword>
<dbReference type="InterPro" id="IPR012910">
    <property type="entry name" value="Plug_dom"/>
</dbReference>
<sequence length="1012" mass="112361">MLPIAAACLLAMSAYAQAEPAQPINIPASDLAVALDSLARQSGTQLIYRADQLRGTRTRGVRGNLPADAALDQLLEDTGYVPKRDASGAVIIVKGEQHAQAAPRPVAPPPPEPAPEPDEPETTELQAVQVTGSRIPRAQIEGPSPISVITAEQISASGFTNMPEVMRSMTQNNGATQSPQSISNSDFTPGAQQVDLRGLGPNHTLVLVNGRRLADFPLPMDGGVSATDISSIPLGMVDRIEVLTGSASAIYGSDAVSGVVNIILKKQADGLTVNFRYGDTHLDGGESYNLTVAGGFSRGGLNAVMGVELNDQKPLWGYQRDRQDSSRDIPDFDNYYRPLDYFARSDWYDTWLDPGEATCNDAGNRDSYYVTDNRYGESYCGSDTTSALQTIVHKRRGITAYGSFSYDFGGGSQWFADVQLGYQEMKQLGRLPTWETAQTDAITDYFFNQSTGQLEWWRRRFTPQELGGVENSFTETTGKTLGLSTGFRGRFGQDWDYEAALSYSRYQSKVSWPRIIADVANDYFMGPQLGIDADGYPIYDGDLDRFYTPLTTAQLDSMLGRIVYNPESHNGALSFTVTNANLFELRGGAAGIAATAEFGNQGYDLNTDPRATGDSFYYWGWKDQDGHGSRNRWALASELRMPLLDSLNLSVAGRYDRYRYSGRTQSKFTYSGGLEWRPFDSLLVRGSYGTAFRAPELHHLYAGRGFVDSGGIDYYRCATEQPGVPFEDCDFSSEGFQLDRSGDMTLKPETSTSWTAGVVWSPTPELDFTVDWYDIEMRDQTQSLSVNRILRDEHDCLLGIGQDPGSQFCADTIARVVRSGPDNQIATVHGGYVNIGMERTSGVDASANYRLETGVGTFRFSANYTWVDSHERRDAPDAALVDMLAINSGYDIPRNKFNARIGWEFDDWDATLYASRLGKIPTDENFWYQDWDESYLPEVKAYLPAIWRYNASIGYRITDHARISLAVNNLTNEMPPRDFSNIDYPYYNFNWYDTIGRAYYLNFTWKFGGEPL</sequence>
<evidence type="ECO:0000313" key="16">
    <source>
        <dbReference type="Proteomes" id="UP001595705"/>
    </source>
</evidence>
<comment type="subcellular location">
    <subcellularLocation>
        <location evidence="1 10">Cell outer membrane</location>
        <topology evidence="1 10">Multi-pass membrane protein</topology>
    </subcellularLocation>
</comment>
<keyword evidence="16" id="KW-1185">Reference proteome</keyword>
<dbReference type="Gene3D" id="3.55.50.30">
    <property type="match status" value="1"/>
</dbReference>
<dbReference type="PANTHER" id="PTHR47234:SF1">
    <property type="entry name" value="TONB-DEPENDENT RECEPTOR"/>
    <property type="match status" value="1"/>
</dbReference>
<keyword evidence="13" id="KW-0732">Signal</keyword>
<gene>
    <name evidence="15" type="ORF">ACFONC_02745</name>
</gene>
<dbReference type="SUPFAM" id="SSF56935">
    <property type="entry name" value="Porins"/>
    <property type="match status" value="1"/>
</dbReference>
<dbReference type="RefSeq" id="WP_386742088.1">
    <property type="nucleotide sequence ID" value="NZ_JBHRYA010000001.1"/>
</dbReference>
<keyword evidence="8 10" id="KW-0472">Membrane</keyword>
<evidence type="ECO:0000256" key="7">
    <source>
        <dbReference type="ARBA" id="ARBA00023077"/>
    </source>
</evidence>
<evidence type="ECO:0000256" key="8">
    <source>
        <dbReference type="ARBA" id="ARBA00023136"/>
    </source>
</evidence>
<keyword evidence="9 10" id="KW-0998">Cell outer membrane</keyword>
<evidence type="ECO:0000256" key="11">
    <source>
        <dbReference type="RuleBase" id="RU003357"/>
    </source>
</evidence>
<evidence type="ECO:0000256" key="3">
    <source>
        <dbReference type="ARBA" id="ARBA00022452"/>
    </source>
</evidence>
<evidence type="ECO:0000256" key="6">
    <source>
        <dbReference type="ARBA" id="ARBA00023004"/>
    </source>
</evidence>